<dbReference type="AlphaFoldDB" id="A0A135TN66"/>
<evidence type="ECO:0000313" key="2">
    <source>
        <dbReference type="EMBL" id="KXH49630.1"/>
    </source>
</evidence>
<proteinExistence type="predicted"/>
<dbReference type="Proteomes" id="UP000070328">
    <property type="component" value="Unassembled WGS sequence"/>
</dbReference>
<dbReference type="EMBL" id="JFBX01000109">
    <property type="protein sequence ID" value="KXH49630.1"/>
    <property type="molecule type" value="Genomic_DNA"/>
</dbReference>
<protein>
    <submittedName>
        <fullName evidence="2">Uncharacterized protein</fullName>
    </submittedName>
</protein>
<reference evidence="2 3" key="1">
    <citation type="submission" date="2014-02" db="EMBL/GenBank/DDBJ databases">
        <title>The genome sequence of Colletotrichum simmondsii CBS122122.</title>
        <authorList>
            <person name="Baroncelli R."/>
            <person name="Thon M.R."/>
        </authorList>
    </citation>
    <scope>NUCLEOTIDE SEQUENCE [LARGE SCALE GENOMIC DNA]</scope>
    <source>
        <strain evidence="2 3">CBS122122</strain>
    </source>
</reference>
<feature type="non-terminal residue" evidence="2">
    <location>
        <position position="1"/>
    </location>
</feature>
<feature type="region of interest" description="Disordered" evidence="1">
    <location>
        <begin position="28"/>
        <end position="52"/>
    </location>
</feature>
<keyword evidence="3" id="KW-1185">Reference proteome</keyword>
<gene>
    <name evidence="2" type="ORF">CSIM01_13735</name>
</gene>
<organism evidence="2 3">
    <name type="scientific">Colletotrichum simmondsii</name>
    <dbReference type="NCBI Taxonomy" id="703756"/>
    <lineage>
        <taxon>Eukaryota</taxon>
        <taxon>Fungi</taxon>
        <taxon>Dikarya</taxon>
        <taxon>Ascomycota</taxon>
        <taxon>Pezizomycotina</taxon>
        <taxon>Sordariomycetes</taxon>
        <taxon>Hypocreomycetidae</taxon>
        <taxon>Glomerellales</taxon>
        <taxon>Glomerellaceae</taxon>
        <taxon>Colletotrichum</taxon>
        <taxon>Colletotrichum acutatum species complex</taxon>
    </lineage>
</organism>
<name>A0A135TN66_9PEZI</name>
<accession>A0A135TN66</accession>
<sequence length="122" mass="13984">GLLTGYWHTSPYSQVLAHHHFRRRKAVLAASRRRPPSAGRHGDEGRNSGSPSAAAQWCYLRYQLLETYSRQRVSVVSLLSASKWLPRCARLLSVPVSLNKKIKATHAWFTCLFPHRHNILKR</sequence>
<evidence type="ECO:0000313" key="3">
    <source>
        <dbReference type="Proteomes" id="UP000070328"/>
    </source>
</evidence>
<comment type="caution">
    <text evidence="2">The sequence shown here is derived from an EMBL/GenBank/DDBJ whole genome shotgun (WGS) entry which is preliminary data.</text>
</comment>
<evidence type="ECO:0000256" key="1">
    <source>
        <dbReference type="SAM" id="MobiDB-lite"/>
    </source>
</evidence>